<dbReference type="GO" id="GO:0003700">
    <property type="term" value="F:DNA-binding transcription factor activity"/>
    <property type="evidence" value="ECO:0007669"/>
    <property type="project" value="InterPro"/>
</dbReference>
<sequence length="162" mass="18691">MEQIEMNYPKEFDELVDSFYEIERILNALEKKPRTYGAENLLYSGEAHTLKIIAENEGLTQKALSELMYRTKGATSIMVDKLVKKGLIIKSSGRGDQRKNTLCLTEEGKTVNKNHLKYDEDWIASWFHSMEISPEQLATTNEVIKKCIEYYKKNFIGQNSCP</sequence>
<keyword evidence="1" id="KW-0805">Transcription regulation</keyword>
<protein>
    <submittedName>
        <fullName evidence="5">Winged helix-turn-helix transcriptional regulator</fullName>
    </submittedName>
</protein>
<dbReference type="Gene3D" id="1.10.10.10">
    <property type="entry name" value="Winged helix-like DNA-binding domain superfamily/Winged helix DNA-binding domain"/>
    <property type="match status" value="1"/>
</dbReference>
<evidence type="ECO:0000259" key="4">
    <source>
        <dbReference type="PROSITE" id="PS50995"/>
    </source>
</evidence>
<dbReference type="AlphaFoldDB" id="A0A844FBI8"/>
<keyword evidence="2" id="KW-0238">DNA-binding</keyword>
<gene>
    <name evidence="5" type="ORF">FYJ37_06160</name>
</gene>
<dbReference type="PANTHER" id="PTHR42756:SF1">
    <property type="entry name" value="TRANSCRIPTIONAL REPRESSOR OF EMRAB OPERON"/>
    <property type="match status" value="1"/>
</dbReference>
<dbReference type="InterPro" id="IPR000835">
    <property type="entry name" value="HTH_MarR-typ"/>
</dbReference>
<dbReference type="Pfam" id="PF01047">
    <property type="entry name" value="MarR"/>
    <property type="match status" value="1"/>
</dbReference>
<dbReference type="SMART" id="SM00347">
    <property type="entry name" value="HTH_MARR"/>
    <property type="match status" value="1"/>
</dbReference>
<organism evidence="5 6">
    <name type="scientific">Clostridium scindens (strain JCM 10418 / VPI 12708)</name>
    <dbReference type="NCBI Taxonomy" id="29347"/>
    <lineage>
        <taxon>Bacteria</taxon>
        <taxon>Bacillati</taxon>
        <taxon>Bacillota</taxon>
        <taxon>Clostridia</taxon>
        <taxon>Lachnospirales</taxon>
        <taxon>Lachnospiraceae</taxon>
    </lineage>
</organism>
<accession>A0A844FBI8</accession>
<dbReference type="Proteomes" id="UP000462363">
    <property type="component" value="Unassembled WGS sequence"/>
</dbReference>
<evidence type="ECO:0000256" key="1">
    <source>
        <dbReference type="ARBA" id="ARBA00023015"/>
    </source>
</evidence>
<proteinExistence type="predicted"/>
<name>A0A844FBI8_CLOSV</name>
<evidence type="ECO:0000256" key="3">
    <source>
        <dbReference type="ARBA" id="ARBA00023163"/>
    </source>
</evidence>
<dbReference type="PANTHER" id="PTHR42756">
    <property type="entry name" value="TRANSCRIPTIONAL REGULATOR, MARR"/>
    <property type="match status" value="1"/>
</dbReference>
<dbReference type="PROSITE" id="PS50995">
    <property type="entry name" value="HTH_MARR_2"/>
    <property type="match status" value="1"/>
</dbReference>
<feature type="domain" description="HTH marR-type" evidence="4">
    <location>
        <begin position="12"/>
        <end position="149"/>
    </location>
</feature>
<dbReference type="SUPFAM" id="SSF46785">
    <property type="entry name" value="Winged helix' DNA-binding domain"/>
    <property type="match status" value="1"/>
</dbReference>
<evidence type="ECO:0000313" key="6">
    <source>
        <dbReference type="Proteomes" id="UP000462363"/>
    </source>
</evidence>
<dbReference type="EMBL" id="VUMB01000010">
    <property type="protein sequence ID" value="MSS39944.1"/>
    <property type="molecule type" value="Genomic_DNA"/>
</dbReference>
<dbReference type="GO" id="GO:0003677">
    <property type="term" value="F:DNA binding"/>
    <property type="evidence" value="ECO:0007669"/>
    <property type="project" value="UniProtKB-KW"/>
</dbReference>
<evidence type="ECO:0000256" key="2">
    <source>
        <dbReference type="ARBA" id="ARBA00023125"/>
    </source>
</evidence>
<keyword evidence="3" id="KW-0804">Transcription</keyword>
<dbReference type="InterPro" id="IPR036388">
    <property type="entry name" value="WH-like_DNA-bd_sf"/>
</dbReference>
<dbReference type="InterPro" id="IPR036390">
    <property type="entry name" value="WH_DNA-bd_sf"/>
</dbReference>
<evidence type="ECO:0000313" key="5">
    <source>
        <dbReference type="EMBL" id="MSS39944.1"/>
    </source>
</evidence>
<comment type="caution">
    <text evidence="5">The sequence shown here is derived from an EMBL/GenBank/DDBJ whole genome shotgun (WGS) entry which is preliminary data.</text>
</comment>
<dbReference type="RefSeq" id="WP_154323017.1">
    <property type="nucleotide sequence ID" value="NZ_CP045695.1"/>
</dbReference>
<reference evidence="5 6" key="1">
    <citation type="submission" date="2019-08" db="EMBL/GenBank/DDBJ databases">
        <title>In-depth cultivation of the pig gut microbiome towards novel bacterial diversity and tailored functional studies.</title>
        <authorList>
            <person name="Wylensek D."/>
            <person name="Hitch T.C.A."/>
            <person name="Clavel T."/>
        </authorList>
    </citation>
    <scope>NUCLEOTIDE SEQUENCE [LARGE SCALE GENOMIC DNA]</scope>
    <source>
        <strain evidence="5 6">BL-389-WT-3D</strain>
    </source>
</reference>